<evidence type="ECO:0000313" key="2">
    <source>
        <dbReference type="EMBL" id="RPA78602.1"/>
    </source>
</evidence>
<reference evidence="2 3" key="1">
    <citation type="journal article" date="2018" name="Nat. Ecol. Evol.">
        <title>Pezizomycetes genomes reveal the molecular basis of ectomycorrhizal truffle lifestyle.</title>
        <authorList>
            <person name="Murat C."/>
            <person name="Payen T."/>
            <person name="Noel B."/>
            <person name="Kuo A."/>
            <person name="Morin E."/>
            <person name="Chen J."/>
            <person name="Kohler A."/>
            <person name="Krizsan K."/>
            <person name="Balestrini R."/>
            <person name="Da Silva C."/>
            <person name="Montanini B."/>
            <person name="Hainaut M."/>
            <person name="Levati E."/>
            <person name="Barry K.W."/>
            <person name="Belfiori B."/>
            <person name="Cichocki N."/>
            <person name="Clum A."/>
            <person name="Dockter R.B."/>
            <person name="Fauchery L."/>
            <person name="Guy J."/>
            <person name="Iotti M."/>
            <person name="Le Tacon F."/>
            <person name="Lindquist E.A."/>
            <person name="Lipzen A."/>
            <person name="Malagnac F."/>
            <person name="Mello A."/>
            <person name="Molinier V."/>
            <person name="Miyauchi S."/>
            <person name="Poulain J."/>
            <person name="Riccioni C."/>
            <person name="Rubini A."/>
            <person name="Sitrit Y."/>
            <person name="Splivallo R."/>
            <person name="Traeger S."/>
            <person name="Wang M."/>
            <person name="Zifcakova L."/>
            <person name="Wipf D."/>
            <person name="Zambonelli A."/>
            <person name="Paolocci F."/>
            <person name="Nowrousian M."/>
            <person name="Ottonello S."/>
            <person name="Baldrian P."/>
            <person name="Spatafora J.W."/>
            <person name="Henrissat B."/>
            <person name="Nagy L.G."/>
            <person name="Aury J.M."/>
            <person name="Wincker P."/>
            <person name="Grigoriev I.V."/>
            <person name="Bonfante P."/>
            <person name="Martin F.M."/>
        </authorList>
    </citation>
    <scope>NUCLEOTIDE SEQUENCE [LARGE SCALE GENOMIC DNA]</scope>
    <source>
        <strain evidence="2 3">RN42</strain>
    </source>
</reference>
<dbReference type="AlphaFoldDB" id="A0A3N4HXM2"/>
<keyword evidence="3" id="KW-1185">Reference proteome</keyword>
<dbReference type="OrthoDB" id="2873061at2759"/>
<feature type="compositionally biased region" description="Low complexity" evidence="1">
    <location>
        <begin position="24"/>
        <end position="34"/>
    </location>
</feature>
<protein>
    <submittedName>
        <fullName evidence="2">Uncharacterized protein</fullName>
    </submittedName>
</protein>
<accession>A0A3N4HXM2</accession>
<gene>
    <name evidence="2" type="ORF">BJ508DRAFT_329080</name>
</gene>
<proteinExistence type="predicted"/>
<evidence type="ECO:0000256" key="1">
    <source>
        <dbReference type="SAM" id="MobiDB-lite"/>
    </source>
</evidence>
<organism evidence="2 3">
    <name type="scientific">Ascobolus immersus RN42</name>
    <dbReference type="NCBI Taxonomy" id="1160509"/>
    <lineage>
        <taxon>Eukaryota</taxon>
        <taxon>Fungi</taxon>
        <taxon>Dikarya</taxon>
        <taxon>Ascomycota</taxon>
        <taxon>Pezizomycotina</taxon>
        <taxon>Pezizomycetes</taxon>
        <taxon>Pezizales</taxon>
        <taxon>Ascobolaceae</taxon>
        <taxon>Ascobolus</taxon>
    </lineage>
</organism>
<feature type="compositionally biased region" description="Polar residues" evidence="1">
    <location>
        <begin position="1"/>
        <end position="10"/>
    </location>
</feature>
<dbReference type="EMBL" id="ML119709">
    <property type="protein sequence ID" value="RPA78602.1"/>
    <property type="molecule type" value="Genomic_DNA"/>
</dbReference>
<dbReference type="Proteomes" id="UP000275078">
    <property type="component" value="Unassembled WGS sequence"/>
</dbReference>
<sequence length="102" mass="11324">MSQAQAQQQRGFVEEAEDSRSDFGGSSVSGASNASRRRKNRRKNQKARQQQLQPINQGQALAPPPQEKKNNKDAMSLRLDINLEAELSLRVKVHGDVTLALL</sequence>
<evidence type="ECO:0000313" key="3">
    <source>
        <dbReference type="Proteomes" id="UP000275078"/>
    </source>
</evidence>
<feature type="compositionally biased region" description="Basic residues" evidence="1">
    <location>
        <begin position="35"/>
        <end position="46"/>
    </location>
</feature>
<name>A0A3N4HXM2_ASCIM</name>
<feature type="region of interest" description="Disordered" evidence="1">
    <location>
        <begin position="1"/>
        <end position="74"/>
    </location>
</feature>